<dbReference type="EMBL" id="BAABME010019135">
    <property type="protein sequence ID" value="GAA0156194.1"/>
    <property type="molecule type" value="Genomic_DNA"/>
</dbReference>
<organism evidence="1 2">
    <name type="scientific">Lithospermum erythrorhizon</name>
    <name type="common">Purple gromwell</name>
    <name type="synonym">Lithospermum officinale var. erythrorhizon</name>
    <dbReference type="NCBI Taxonomy" id="34254"/>
    <lineage>
        <taxon>Eukaryota</taxon>
        <taxon>Viridiplantae</taxon>
        <taxon>Streptophyta</taxon>
        <taxon>Embryophyta</taxon>
        <taxon>Tracheophyta</taxon>
        <taxon>Spermatophyta</taxon>
        <taxon>Magnoliopsida</taxon>
        <taxon>eudicotyledons</taxon>
        <taxon>Gunneridae</taxon>
        <taxon>Pentapetalae</taxon>
        <taxon>asterids</taxon>
        <taxon>lamiids</taxon>
        <taxon>Boraginales</taxon>
        <taxon>Boraginaceae</taxon>
        <taxon>Boraginoideae</taxon>
        <taxon>Lithospermeae</taxon>
        <taxon>Lithospermum</taxon>
    </lineage>
</organism>
<protein>
    <submittedName>
        <fullName evidence="1">Uncharacterized protein</fullName>
    </submittedName>
</protein>
<dbReference type="AlphaFoldDB" id="A0AAV3PWN1"/>
<evidence type="ECO:0000313" key="1">
    <source>
        <dbReference type="EMBL" id="GAA0156194.1"/>
    </source>
</evidence>
<gene>
    <name evidence="1" type="ORF">LIER_38233</name>
</gene>
<accession>A0AAV3PWN1</accession>
<proteinExistence type="predicted"/>
<comment type="caution">
    <text evidence="1">The sequence shown here is derived from an EMBL/GenBank/DDBJ whole genome shotgun (WGS) entry which is preliminary data.</text>
</comment>
<name>A0AAV3PWN1_LITER</name>
<sequence length="114" mass="13176">MASILPSPEYTLSVRYEVAADPRWIALCGSLRGKPLSHCRVMDKSTFERLEADLGHDPDFPVMHVALEGFFHWLDFMDLFAREMRRRQPHHLSLLQDVHSSALAQALHNRGWHT</sequence>
<reference evidence="1 2" key="1">
    <citation type="submission" date="2024-01" db="EMBL/GenBank/DDBJ databases">
        <title>The complete chloroplast genome sequence of Lithospermum erythrorhizon: insights into the phylogenetic relationship among Boraginaceae species and the maternal lineages of purple gromwells.</title>
        <authorList>
            <person name="Okada T."/>
            <person name="Watanabe K."/>
        </authorList>
    </citation>
    <scope>NUCLEOTIDE SEQUENCE [LARGE SCALE GENOMIC DNA]</scope>
</reference>
<dbReference type="Proteomes" id="UP001454036">
    <property type="component" value="Unassembled WGS sequence"/>
</dbReference>
<keyword evidence="2" id="KW-1185">Reference proteome</keyword>
<evidence type="ECO:0000313" key="2">
    <source>
        <dbReference type="Proteomes" id="UP001454036"/>
    </source>
</evidence>